<keyword evidence="11" id="KW-1185">Reference proteome</keyword>
<accession>A0A233RH70</accession>
<dbReference type="EMBL" id="NBIM01000001">
    <property type="protein sequence ID" value="OXY82745.1"/>
    <property type="molecule type" value="Genomic_DNA"/>
</dbReference>
<feature type="active site" description="Proton acceptor" evidence="8">
    <location>
        <position position="66"/>
    </location>
</feature>
<dbReference type="Pfam" id="PF12706">
    <property type="entry name" value="Lactamase_B_2"/>
    <property type="match status" value="1"/>
</dbReference>
<evidence type="ECO:0000256" key="2">
    <source>
        <dbReference type="ARBA" id="ARBA00022694"/>
    </source>
</evidence>
<evidence type="ECO:0000313" key="10">
    <source>
        <dbReference type="EMBL" id="OXY82745.1"/>
    </source>
</evidence>
<comment type="cofactor">
    <cofactor evidence="8">
        <name>Zn(2+)</name>
        <dbReference type="ChEBI" id="CHEBI:29105"/>
    </cofactor>
    <text evidence="8">Binds 2 Zn(2+) ions.</text>
</comment>
<feature type="binding site" evidence="8">
    <location>
        <position position="214"/>
    </location>
    <ligand>
        <name>Zn(2+)</name>
        <dbReference type="ChEBI" id="CHEBI:29105"/>
        <label>1</label>
        <note>catalytic</note>
    </ligand>
</feature>
<comment type="subunit">
    <text evidence="1 8">Homodimer.</text>
</comment>
<comment type="catalytic activity">
    <reaction evidence="8">
        <text>Endonucleolytic cleavage of RNA, removing extra 3' nucleotides from tRNA precursor, generating 3' termini of tRNAs. A 3'-hydroxy group is left at the tRNA terminus and a 5'-phosphoryl group is left at the trailer molecule.</text>
        <dbReference type="EC" id="3.1.26.11"/>
    </reaction>
</comment>
<protein>
    <recommendedName>
        <fullName evidence="8">Ribonuclease Z</fullName>
        <shortName evidence="8">RNase Z</shortName>
        <ecNumber evidence="8">3.1.26.11</ecNumber>
    </recommendedName>
    <alternativeName>
        <fullName evidence="8">tRNA 3 endonuclease</fullName>
    </alternativeName>
    <alternativeName>
        <fullName evidence="8">tRNase Z</fullName>
    </alternativeName>
</protein>
<dbReference type="Proteomes" id="UP000242757">
    <property type="component" value="Unassembled WGS sequence"/>
</dbReference>
<dbReference type="InterPro" id="IPR013471">
    <property type="entry name" value="RNase_Z/BN"/>
</dbReference>
<gene>
    <name evidence="8" type="primary">rnz</name>
    <name evidence="10" type="ORF">B6S08_04320</name>
</gene>
<keyword evidence="4 8" id="KW-0479">Metal-binding</keyword>
<dbReference type="NCBIfam" id="NF000801">
    <property type="entry name" value="PRK00055.1-3"/>
    <property type="match status" value="1"/>
</dbReference>
<dbReference type="OrthoDB" id="9803916at2"/>
<dbReference type="AlphaFoldDB" id="A0A233RH70"/>
<dbReference type="RefSeq" id="WP_094199523.1">
    <property type="nucleotide sequence ID" value="NZ_NBIM01000001.1"/>
</dbReference>
<feature type="domain" description="Metallo-beta-lactamase" evidence="9">
    <location>
        <begin position="31"/>
        <end position="153"/>
    </location>
</feature>
<comment type="function">
    <text evidence="8">Zinc phosphodiesterase, which displays some tRNA 3'-processing endonuclease activity. Probably involved in tRNA maturation, by removing a 3'-trailer from precursor tRNA.</text>
</comment>
<keyword evidence="2 8" id="KW-0819">tRNA processing</keyword>
<comment type="caution">
    <text evidence="10">The sequence shown here is derived from an EMBL/GenBank/DDBJ whole genome shotgun (WGS) entry which is preliminary data.</text>
</comment>
<evidence type="ECO:0000256" key="7">
    <source>
        <dbReference type="ARBA" id="ARBA00022833"/>
    </source>
</evidence>
<feature type="binding site" evidence="8">
    <location>
        <position position="67"/>
    </location>
    <ligand>
        <name>Zn(2+)</name>
        <dbReference type="ChEBI" id="CHEBI:29105"/>
        <label>2</label>
        <note>catalytic</note>
    </ligand>
</feature>
<dbReference type="PANTHER" id="PTHR46018">
    <property type="entry name" value="ZINC PHOSPHODIESTERASE ELAC PROTEIN 1"/>
    <property type="match status" value="1"/>
</dbReference>
<keyword evidence="6 8" id="KW-0378">Hydrolase</keyword>
<dbReference type="PANTHER" id="PTHR46018:SF2">
    <property type="entry name" value="ZINC PHOSPHODIESTERASE ELAC PROTEIN 1"/>
    <property type="match status" value="1"/>
</dbReference>
<dbReference type="InterPro" id="IPR001279">
    <property type="entry name" value="Metallo-B-lactamas"/>
</dbReference>
<keyword evidence="7 8" id="KW-0862">Zinc</keyword>
<feature type="binding site" evidence="8">
    <location>
        <position position="64"/>
    </location>
    <ligand>
        <name>Zn(2+)</name>
        <dbReference type="ChEBI" id="CHEBI:29105"/>
        <label>1</label>
        <note>catalytic</note>
    </ligand>
</feature>
<evidence type="ECO:0000256" key="5">
    <source>
        <dbReference type="ARBA" id="ARBA00022759"/>
    </source>
</evidence>
<keyword evidence="3 8" id="KW-0540">Nuclease</keyword>
<feature type="binding site" evidence="8">
    <location>
        <position position="143"/>
    </location>
    <ligand>
        <name>Zn(2+)</name>
        <dbReference type="ChEBI" id="CHEBI:29105"/>
        <label>1</label>
        <note>catalytic</note>
    </ligand>
</feature>
<evidence type="ECO:0000256" key="8">
    <source>
        <dbReference type="HAMAP-Rule" id="MF_01818"/>
    </source>
</evidence>
<feature type="binding site" evidence="8">
    <location>
        <position position="62"/>
    </location>
    <ligand>
        <name>Zn(2+)</name>
        <dbReference type="ChEBI" id="CHEBI:29105"/>
        <label>1</label>
        <note>catalytic</note>
    </ligand>
</feature>
<comment type="similarity">
    <text evidence="8">Belongs to the RNase Z family.</text>
</comment>
<proteinExistence type="inferred from homology"/>
<dbReference type="SUPFAM" id="SSF56281">
    <property type="entry name" value="Metallo-hydrolase/oxidoreductase"/>
    <property type="match status" value="1"/>
</dbReference>
<feature type="binding site" evidence="8">
    <location>
        <position position="214"/>
    </location>
    <ligand>
        <name>Zn(2+)</name>
        <dbReference type="ChEBI" id="CHEBI:29105"/>
        <label>2</label>
        <note>catalytic</note>
    </ligand>
</feature>
<evidence type="ECO:0000259" key="9">
    <source>
        <dbReference type="Pfam" id="PF12706"/>
    </source>
</evidence>
<feature type="binding site" evidence="8">
    <location>
        <position position="273"/>
    </location>
    <ligand>
        <name>Zn(2+)</name>
        <dbReference type="ChEBI" id="CHEBI:29105"/>
        <label>2</label>
        <note>catalytic</note>
    </ligand>
</feature>
<dbReference type="HAMAP" id="MF_01818">
    <property type="entry name" value="RNase_Z_BN"/>
    <property type="match status" value="1"/>
</dbReference>
<feature type="binding site" evidence="8">
    <location>
        <position position="66"/>
    </location>
    <ligand>
        <name>Zn(2+)</name>
        <dbReference type="ChEBI" id="CHEBI:29105"/>
        <label>2</label>
        <note>catalytic</note>
    </ligand>
</feature>
<reference evidence="10 11" key="1">
    <citation type="submission" date="2017-08" db="EMBL/GenBank/DDBJ databases">
        <title>A Genome Sequence of Oceanimonas doudoroffii ATCC 27123T.</title>
        <authorList>
            <person name="Brennan M.A."/>
            <person name="Maclea K.S."/>
            <person name="Mcclelland W.D."/>
            <person name="Trachtenberg A.M."/>
        </authorList>
    </citation>
    <scope>NUCLEOTIDE SEQUENCE [LARGE SCALE GENOMIC DNA]</scope>
    <source>
        <strain evidence="10 11">ATCC 27123</strain>
    </source>
</reference>
<dbReference type="EC" id="3.1.26.11" evidence="8"/>
<keyword evidence="5 8" id="KW-0255">Endonuclease</keyword>
<evidence type="ECO:0000256" key="1">
    <source>
        <dbReference type="ARBA" id="ARBA00011738"/>
    </source>
</evidence>
<evidence type="ECO:0000313" key="11">
    <source>
        <dbReference type="Proteomes" id="UP000242757"/>
    </source>
</evidence>
<dbReference type="InterPro" id="IPR036866">
    <property type="entry name" value="RibonucZ/Hydroxyglut_hydro"/>
</dbReference>
<name>A0A233RH70_9GAMM</name>
<dbReference type="GO" id="GO:0042781">
    <property type="term" value="F:3'-tRNA processing endoribonuclease activity"/>
    <property type="evidence" value="ECO:0007669"/>
    <property type="project" value="UniProtKB-UniRule"/>
</dbReference>
<evidence type="ECO:0000256" key="3">
    <source>
        <dbReference type="ARBA" id="ARBA00022722"/>
    </source>
</evidence>
<organism evidence="10 11">
    <name type="scientific">Oceanimonas doudoroffii</name>
    <dbReference type="NCBI Taxonomy" id="84158"/>
    <lineage>
        <taxon>Bacteria</taxon>
        <taxon>Pseudomonadati</taxon>
        <taxon>Pseudomonadota</taxon>
        <taxon>Gammaproteobacteria</taxon>
        <taxon>Aeromonadales</taxon>
        <taxon>Aeromonadaceae</taxon>
        <taxon>Oceanimonas</taxon>
    </lineage>
</organism>
<evidence type="ECO:0000256" key="4">
    <source>
        <dbReference type="ARBA" id="ARBA00022723"/>
    </source>
</evidence>
<dbReference type="GO" id="GO:0008270">
    <property type="term" value="F:zinc ion binding"/>
    <property type="evidence" value="ECO:0007669"/>
    <property type="project" value="UniProtKB-UniRule"/>
</dbReference>
<dbReference type="Gene3D" id="3.60.15.10">
    <property type="entry name" value="Ribonuclease Z/Hydroxyacylglutathione hydrolase-like"/>
    <property type="match status" value="1"/>
</dbReference>
<sequence>MELVFLGTSSGVPTRGRSLSAVALRRHKAKTWLLVDCGEGTQHRLLRAPLSLHWLQAVCITHLHGDHCYGLPGLLASAGLNGRTAPLTIIGPAGLQAWVEHTAAVSQLQLNYALRFVSVEELAAGAAPLALEQFEVSATALSHRLPSFGYAFTETGLPSRLDTARLRADGVPAGPLWGRLHRGEVITLDDGRIIKGRDYQLAPPTPRKVVIGGDNDTPALLNEAVKGASVLVHEATYTREVAARVGPEPQHSSAAAVAAFAAKAGVPNLVLTHFSPRYRHGGPGLTVADLELEARAHYAGRLFMAEDLALYRLNGAGVLSRI</sequence>
<dbReference type="CDD" id="cd07717">
    <property type="entry name" value="RNaseZ_ZiPD-like_MBL-fold"/>
    <property type="match status" value="1"/>
</dbReference>
<evidence type="ECO:0000256" key="6">
    <source>
        <dbReference type="ARBA" id="ARBA00022801"/>
    </source>
</evidence>